<protein>
    <submittedName>
        <fullName evidence="2">Uncharacterized protein</fullName>
    </submittedName>
</protein>
<reference evidence="3" key="1">
    <citation type="journal article" date="2019" name="Int. J. Syst. Evol. Microbiol.">
        <title>The Global Catalogue of Microorganisms (GCM) 10K type strain sequencing project: providing services to taxonomists for standard genome sequencing and annotation.</title>
        <authorList>
            <consortium name="The Broad Institute Genomics Platform"/>
            <consortium name="The Broad Institute Genome Sequencing Center for Infectious Disease"/>
            <person name="Wu L."/>
            <person name="Ma J."/>
        </authorList>
    </citation>
    <scope>NUCLEOTIDE SEQUENCE [LARGE SCALE GENOMIC DNA]</scope>
    <source>
        <strain evidence="3">JCM 9377</strain>
    </source>
</reference>
<comment type="caution">
    <text evidence="2">The sequence shown here is derived from an EMBL/GenBank/DDBJ whole genome shotgun (WGS) entry which is preliminary data.</text>
</comment>
<feature type="region of interest" description="Disordered" evidence="1">
    <location>
        <begin position="51"/>
        <end position="86"/>
    </location>
</feature>
<dbReference type="Proteomes" id="UP001501237">
    <property type="component" value="Unassembled WGS sequence"/>
</dbReference>
<sequence length="86" mass="9384">MWDFQRPTWHSAASAWCSSSQERNASVLVKKIGSMERCLRLVGISATVTPIEQGGYDDSEDGRRAPPGSPSGRPARGTRREGLRPA</sequence>
<evidence type="ECO:0000256" key="1">
    <source>
        <dbReference type="SAM" id="MobiDB-lite"/>
    </source>
</evidence>
<evidence type="ECO:0000313" key="3">
    <source>
        <dbReference type="Proteomes" id="UP001501237"/>
    </source>
</evidence>
<dbReference type="EMBL" id="BAAAUV010000037">
    <property type="protein sequence ID" value="GAA3239104.1"/>
    <property type="molecule type" value="Genomic_DNA"/>
</dbReference>
<keyword evidence="3" id="KW-1185">Reference proteome</keyword>
<name>A0ABP6QL04_9ACTN</name>
<proteinExistence type="predicted"/>
<organism evidence="2 3">
    <name type="scientific">Actinocorallia longicatena</name>
    <dbReference type="NCBI Taxonomy" id="111803"/>
    <lineage>
        <taxon>Bacteria</taxon>
        <taxon>Bacillati</taxon>
        <taxon>Actinomycetota</taxon>
        <taxon>Actinomycetes</taxon>
        <taxon>Streptosporangiales</taxon>
        <taxon>Thermomonosporaceae</taxon>
        <taxon>Actinocorallia</taxon>
    </lineage>
</organism>
<gene>
    <name evidence="2" type="ORF">GCM10010468_75070</name>
</gene>
<accession>A0ABP6QL04</accession>
<evidence type="ECO:0000313" key="2">
    <source>
        <dbReference type="EMBL" id="GAA3239104.1"/>
    </source>
</evidence>